<dbReference type="PANTHER" id="PTHR14421:SF3">
    <property type="entry name" value="SPERMATOGENESIS-ASSOCIATED PROTEIN 1"/>
    <property type="match status" value="1"/>
</dbReference>
<dbReference type="PROSITE" id="PS50096">
    <property type="entry name" value="IQ"/>
    <property type="match status" value="1"/>
</dbReference>
<reference evidence="2" key="1">
    <citation type="submission" date="2021-02" db="EMBL/GenBank/DDBJ databases">
        <authorList>
            <person name="Nowell W R."/>
        </authorList>
    </citation>
    <scope>NUCLEOTIDE SEQUENCE</scope>
</reference>
<dbReference type="InterPro" id="IPR039062">
    <property type="entry name" value="SPAT1"/>
</dbReference>
<evidence type="ECO:0000256" key="1">
    <source>
        <dbReference type="SAM" id="Coils"/>
    </source>
</evidence>
<accession>A0A819MC24</accession>
<dbReference type="PANTHER" id="PTHR14421">
    <property type="entry name" value="SPERMATOGENESIS-ASSOCIATED PROTEIN 1"/>
    <property type="match status" value="1"/>
</dbReference>
<evidence type="ECO:0008006" key="4">
    <source>
        <dbReference type="Google" id="ProtNLM"/>
    </source>
</evidence>
<proteinExistence type="predicted"/>
<evidence type="ECO:0000313" key="2">
    <source>
        <dbReference type="EMBL" id="CAF3977509.1"/>
    </source>
</evidence>
<sequence>MQSQVENQRSILHTNLISIDRPDSSQLVDLHVYIIPKKVWKNRQNLAENEVIKHAISVGFVHVPESLTIYELRQYINNICGEEDYFPKEFSYLRSVGRCLTKVKHHQEKELKVKNYRPPTTFAPEIYILGKHHNDDPSILENKKDYLIRELTMSESLTNSQTWIKPMDGPSLLHPLFNHNYIQETSTVIPTFSKIKRHSTRSNESNTRNSAKLRGEQERLYLLQKELARKRHELEEQHEKEKAALKIQTAFRNYRYRRHTKQQQQQQQEVEAIKYERLQKERRKSIYQTNDEENKTHDAVKLLKRLKILKAKRIILETNRRIIVHQLSQLHSEITIRRREETDLWRQKYFIEKNQIKILDKQDRIPSKNSTDIRIQLEQTTNRLNNATKLRKQAEHESRLLRQELRQISSTLNTLERY</sequence>
<name>A0A819MC24_9BILA</name>
<gene>
    <name evidence="2" type="ORF">JBS370_LOCUS24991</name>
</gene>
<feature type="coiled-coil region" evidence="1">
    <location>
        <begin position="377"/>
        <end position="411"/>
    </location>
</feature>
<evidence type="ECO:0000313" key="3">
    <source>
        <dbReference type="Proteomes" id="UP000663836"/>
    </source>
</evidence>
<dbReference type="AlphaFoldDB" id="A0A819MC24"/>
<organism evidence="2 3">
    <name type="scientific">Rotaria sordida</name>
    <dbReference type="NCBI Taxonomy" id="392033"/>
    <lineage>
        <taxon>Eukaryota</taxon>
        <taxon>Metazoa</taxon>
        <taxon>Spiralia</taxon>
        <taxon>Gnathifera</taxon>
        <taxon>Rotifera</taxon>
        <taxon>Eurotatoria</taxon>
        <taxon>Bdelloidea</taxon>
        <taxon>Philodinida</taxon>
        <taxon>Philodinidae</taxon>
        <taxon>Rotaria</taxon>
    </lineage>
</organism>
<keyword evidence="1" id="KW-0175">Coiled coil</keyword>
<dbReference type="EMBL" id="CAJOBD010004034">
    <property type="protein sequence ID" value="CAF3977509.1"/>
    <property type="molecule type" value="Genomic_DNA"/>
</dbReference>
<protein>
    <recommendedName>
        <fullName evidence="4">Spermatogenesis-associated protein 1 C-terminal domain-containing protein</fullName>
    </recommendedName>
</protein>
<comment type="caution">
    <text evidence="2">The sequence shown here is derived from an EMBL/GenBank/DDBJ whole genome shotgun (WGS) entry which is preliminary data.</text>
</comment>
<dbReference type="Proteomes" id="UP000663836">
    <property type="component" value="Unassembled WGS sequence"/>
</dbReference>
<feature type="coiled-coil region" evidence="1">
    <location>
        <begin position="220"/>
        <end position="281"/>
    </location>
</feature>